<accession>A0A5J6LJ89</accession>
<keyword evidence="1" id="KW-0472">Membrane</keyword>
<keyword evidence="1" id="KW-0812">Transmembrane</keyword>
<keyword evidence="4" id="KW-1185">Reference proteome</keyword>
<feature type="chain" id="PRO_5023875959" evidence="2">
    <location>
        <begin position="22"/>
        <end position="68"/>
    </location>
</feature>
<dbReference type="Pfam" id="PF06961">
    <property type="entry name" value="DUF1294"/>
    <property type="match status" value="1"/>
</dbReference>
<dbReference type="InterPro" id="IPR012156">
    <property type="entry name" value="Cold_shock_CspA"/>
</dbReference>
<evidence type="ECO:0000256" key="1">
    <source>
        <dbReference type="SAM" id="Phobius"/>
    </source>
</evidence>
<reference evidence="3 4" key="1">
    <citation type="submission" date="2019-09" db="EMBL/GenBank/DDBJ databases">
        <title>Nitrincola iocasae sp. nov., a bacterium isolated from the sediment collected at a cold seep field in South China Sea.</title>
        <authorList>
            <person name="Zhang H."/>
            <person name="Wang H."/>
            <person name="Li C."/>
        </authorList>
    </citation>
    <scope>NUCLEOTIDE SEQUENCE [LARGE SCALE GENOMIC DNA]</scope>
    <source>
        <strain evidence="3 4">KXZD1103</strain>
    </source>
</reference>
<organism evidence="3 4">
    <name type="scientific">Nitrincola iocasae</name>
    <dbReference type="NCBI Taxonomy" id="2614693"/>
    <lineage>
        <taxon>Bacteria</taxon>
        <taxon>Pseudomonadati</taxon>
        <taxon>Pseudomonadota</taxon>
        <taxon>Gammaproteobacteria</taxon>
        <taxon>Oceanospirillales</taxon>
        <taxon>Oceanospirillaceae</taxon>
        <taxon>Nitrincola</taxon>
    </lineage>
</organism>
<feature type="transmembrane region" description="Helical" evidence="1">
    <location>
        <begin position="37"/>
        <end position="54"/>
    </location>
</feature>
<dbReference type="RefSeq" id="WP_151059196.1">
    <property type="nucleotide sequence ID" value="NZ_CP044222.1"/>
</dbReference>
<protein>
    <submittedName>
        <fullName evidence="3">DUF1294 domain-containing protein</fullName>
    </submittedName>
</protein>
<dbReference type="EMBL" id="CP044222">
    <property type="protein sequence ID" value="QEW08614.1"/>
    <property type="molecule type" value="Genomic_DNA"/>
</dbReference>
<dbReference type="AlphaFoldDB" id="A0A5J6LJ89"/>
<dbReference type="GO" id="GO:0003676">
    <property type="term" value="F:nucleic acid binding"/>
    <property type="evidence" value="ECO:0007669"/>
    <property type="project" value="InterPro"/>
</dbReference>
<keyword evidence="1" id="KW-1133">Transmembrane helix</keyword>
<name>A0A5J6LJ89_9GAMM</name>
<evidence type="ECO:0000256" key="2">
    <source>
        <dbReference type="SAM" id="SignalP"/>
    </source>
</evidence>
<dbReference type="KEGG" id="nik:F5I99_13245"/>
<sequence length="68" mass="7665">MSRITLHLCALLCGWPGAVFAQQSLRHKTRKESFRNVSWVTCIVNCAALGWLITEQGQQLLRLLGNLL</sequence>
<keyword evidence="2" id="KW-0732">Signal</keyword>
<proteinExistence type="predicted"/>
<evidence type="ECO:0000313" key="4">
    <source>
        <dbReference type="Proteomes" id="UP000325606"/>
    </source>
</evidence>
<dbReference type="PIRSF" id="PIRSF002599">
    <property type="entry name" value="Cold_shock_A"/>
    <property type="match status" value="1"/>
</dbReference>
<feature type="signal peptide" evidence="2">
    <location>
        <begin position="1"/>
        <end position="21"/>
    </location>
</feature>
<dbReference type="Proteomes" id="UP000325606">
    <property type="component" value="Chromosome"/>
</dbReference>
<gene>
    <name evidence="3" type="ORF">F5I99_13245</name>
</gene>
<dbReference type="InterPro" id="IPR010718">
    <property type="entry name" value="DUF1294"/>
</dbReference>
<evidence type="ECO:0000313" key="3">
    <source>
        <dbReference type="EMBL" id="QEW08614.1"/>
    </source>
</evidence>